<accession>A0ABT3A5N8</accession>
<proteinExistence type="predicted"/>
<dbReference type="PANTHER" id="PTHR33490:SF3">
    <property type="entry name" value="CONSERVED INTEGRAL MEMBRANE PROTEIN"/>
    <property type="match status" value="1"/>
</dbReference>
<dbReference type="PANTHER" id="PTHR33490">
    <property type="entry name" value="BLR5614 PROTEIN-RELATED"/>
    <property type="match status" value="1"/>
</dbReference>
<evidence type="ECO:0000259" key="1">
    <source>
        <dbReference type="Pfam" id="PF01841"/>
    </source>
</evidence>
<comment type="caution">
    <text evidence="2">The sequence shown here is derived from an EMBL/GenBank/DDBJ whole genome shotgun (WGS) entry which is preliminary data.</text>
</comment>
<dbReference type="EMBL" id="JAOWKX010000002">
    <property type="protein sequence ID" value="MCV2883869.1"/>
    <property type="molecule type" value="Genomic_DNA"/>
</dbReference>
<dbReference type="RefSeq" id="WP_263711081.1">
    <property type="nucleotide sequence ID" value="NZ_JAOWKX010000002.1"/>
</dbReference>
<dbReference type="Gene3D" id="3.10.620.30">
    <property type="match status" value="1"/>
</dbReference>
<evidence type="ECO:0000313" key="3">
    <source>
        <dbReference type="Proteomes" id="UP001652504"/>
    </source>
</evidence>
<dbReference type="Proteomes" id="UP001652504">
    <property type="component" value="Unassembled WGS sequence"/>
</dbReference>
<evidence type="ECO:0000313" key="2">
    <source>
        <dbReference type="EMBL" id="MCV2883869.1"/>
    </source>
</evidence>
<reference evidence="2 3" key="1">
    <citation type="submission" date="2022-10" db="EMBL/GenBank/DDBJ databases">
        <title>Aestuariibacter sp. AA17 isolated from Montipora capitata coral fragment.</title>
        <authorList>
            <person name="Emsley S.A."/>
            <person name="Pfannmuller K.M."/>
            <person name="Loughran R.M."/>
            <person name="Shlafstein M."/>
            <person name="Papke E."/>
            <person name="Saw J.H."/>
            <person name="Ushijima B."/>
            <person name="Videau P."/>
        </authorList>
    </citation>
    <scope>NUCLEOTIDE SEQUENCE [LARGE SCALE GENOMIC DNA]</scope>
    <source>
        <strain evidence="2 3">AA17</strain>
    </source>
</reference>
<sequence>MTKTHIATPEQFLTSGKYINVEHDSVQKWVIGLPETNITERVVALYYRIRDQIRYNPYTFVEGEATLYASFAADRGDLSRDVSEGAYCIPKAALMVAACRAIGVPARLGLANVRNHLSSQKLLDWLGTDLFVMHGYAEVYLNERWVKCTPVFNKDLCEKFGVVPLEFDGTSDSVFHSHTQDGSKHMEYVKDHGTFEDVPATLILNAVRSTYPHIDVGQSTVNQLPHYASLESDVEVS</sequence>
<dbReference type="SUPFAM" id="SSF54001">
    <property type="entry name" value="Cysteine proteinases"/>
    <property type="match status" value="1"/>
</dbReference>
<feature type="domain" description="Transglutaminase-like" evidence="1">
    <location>
        <begin position="35"/>
        <end position="150"/>
    </location>
</feature>
<protein>
    <submittedName>
        <fullName evidence="2">Transglutaminase-like domain-containing protein</fullName>
    </submittedName>
</protein>
<dbReference type="InterPro" id="IPR002931">
    <property type="entry name" value="Transglutaminase-like"/>
</dbReference>
<keyword evidence="3" id="KW-1185">Reference proteome</keyword>
<gene>
    <name evidence="2" type="ORF">OE749_04085</name>
</gene>
<dbReference type="Pfam" id="PF01841">
    <property type="entry name" value="Transglut_core"/>
    <property type="match status" value="1"/>
</dbReference>
<dbReference type="InterPro" id="IPR038765">
    <property type="entry name" value="Papain-like_cys_pep_sf"/>
</dbReference>
<name>A0ABT3A5N8_9ALTE</name>
<organism evidence="2 3">
    <name type="scientific">Fluctibacter corallii</name>
    <dbReference type="NCBI Taxonomy" id="2984329"/>
    <lineage>
        <taxon>Bacteria</taxon>
        <taxon>Pseudomonadati</taxon>
        <taxon>Pseudomonadota</taxon>
        <taxon>Gammaproteobacteria</taxon>
        <taxon>Alteromonadales</taxon>
        <taxon>Alteromonadaceae</taxon>
        <taxon>Fluctibacter</taxon>
    </lineage>
</organism>